<keyword evidence="2" id="KW-1185">Reference proteome</keyword>
<protein>
    <submittedName>
        <fullName evidence="1">Uncharacterized protein</fullName>
    </submittedName>
</protein>
<gene>
    <name evidence="1" type="ORF">RHGRI_016367</name>
</gene>
<organism evidence="1 2">
    <name type="scientific">Rhododendron griersonianum</name>
    <dbReference type="NCBI Taxonomy" id="479676"/>
    <lineage>
        <taxon>Eukaryota</taxon>
        <taxon>Viridiplantae</taxon>
        <taxon>Streptophyta</taxon>
        <taxon>Embryophyta</taxon>
        <taxon>Tracheophyta</taxon>
        <taxon>Spermatophyta</taxon>
        <taxon>Magnoliopsida</taxon>
        <taxon>eudicotyledons</taxon>
        <taxon>Gunneridae</taxon>
        <taxon>Pentapetalae</taxon>
        <taxon>asterids</taxon>
        <taxon>Ericales</taxon>
        <taxon>Ericaceae</taxon>
        <taxon>Ericoideae</taxon>
        <taxon>Rhodoreae</taxon>
        <taxon>Rhododendron</taxon>
    </lineage>
</organism>
<evidence type="ECO:0000313" key="1">
    <source>
        <dbReference type="EMBL" id="KAG5543596.1"/>
    </source>
</evidence>
<dbReference type="Proteomes" id="UP000823749">
    <property type="component" value="Chromosome 6"/>
</dbReference>
<dbReference type="AlphaFoldDB" id="A0AAV6JTZ6"/>
<evidence type="ECO:0000313" key="2">
    <source>
        <dbReference type="Proteomes" id="UP000823749"/>
    </source>
</evidence>
<comment type="caution">
    <text evidence="1">The sequence shown here is derived from an EMBL/GenBank/DDBJ whole genome shotgun (WGS) entry which is preliminary data.</text>
</comment>
<reference evidence="1 2" key="1">
    <citation type="submission" date="2020-08" db="EMBL/GenBank/DDBJ databases">
        <title>Plant Genome Project.</title>
        <authorList>
            <person name="Zhang R.-G."/>
        </authorList>
    </citation>
    <scope>NUCLEOTIDE SEQUENCE [LARGE SCALE GENOMIC DNA]</scope>
    <source>
        <strain evidence="1">WSP0</strain>
        <tissue evidence="1">Leaf</tissue>
    </source>
</reference>
<name>A0AAV6JTZ6_9ERIC</name>
<sequence>MRNCYGFERKRVLHFGAWVGLEEGYPLTVNWAASVSMRLPDLRRESLERFPLTGWSRLAIQTAVRLPSDVGSVNHMEKQYAFSPNKWKPAEKIPFGEIRTSETERDENVGNVSCDDEIENKCSDDRSREMRRIRIGISTIVECL</sequence>
<dbReference type="EMBL" id="JACTNZ010000006">
    <property type="protein sequence ID" value="KAG5543596.1"/>
    <property type="molecule type" value="Genomic_DNA"/>
</dbReference>
<accession>A0AAV6JTZ6</accession>
<proteinExistence type="predicted"/>